<accession>A0A0M3HXX2</accession>
<dbReference type="Proteomes" id="UP000036681">
    <property type="component" value="Unplaced"/>
</dbReference>
<dbReference type="AlphaFoldDB" id="A0A0M3HXX2"/>
<name>A0A0M3HXX2_ASCLU</name>
<keyword evidence="1" id="KW-1185">Reference proteome</keyword>
<evidence type="ECO:0000313" key="1">
    <source>
        <dbReference type="Proteomes" id="UP000036681"/>
    </source>
</evidence>
<protein>
    <submittedName>
        <fullName evidence="2">Methyltransf_21 domain-containing protein</fullName>
    </submittedName>
</protein>
<evidence type="ECO:0000313" key="2">
    <source>
        <dbReference type="WBParaSite" id="ALUE_0000825901-mRNA-1"/>
    </source>
</evidence>
<reference evidence="2" key="1">
    <citation type="submission" date="2017-02" db="UniProtKB">
        <authorList>
            <consortium name="WormBaseParasite"/>
        </authorList>
    </citation>
    <scope>IDENTIFICATION</scope>
</reference>
<proteinExistence type="predicted"/>
<sequence length="165" mass="18552">MGCLLARILDPAPPEPSTKYFWHVEGAYFDATRHSNRIKKKGAGVLYVHNGRLWYKSRCCCNHSRRKRTLQIDICNIERVLACPRFSSNADSSKEYSGPVIDVCVNDGTNSLHAAFKTKDAESVGGTLLLQISSELNEICLKHRQKPKIFQFNSVDVEGVEIDLP</sequence>
<dbReference type="WBParaSite" id="ALUE_0000825901-mRNA-1">
    <property type="protein sequence ID" value="ALUE_0000825901-mRNA-1"/>
    <property type="gene ID" value="ALUE_0000825901"/>
</dbReference>
<organism evidence="1 2">
    <name type="scientific">Ascaris lumbricoides</name>
    <name type="common">Giant roundworm</name>
    <dbReference type="NCBI Taxonomy" id="6252"/>
    <lineage>
        <taxon>Eukaryota</taxon>
        <taxon>Metazoa</taxon>
        <taxon>Ecdysozoa</taxon>
        <taxon>Nematoda</taxon>
        <taxon>Chromadorea</taxon>
        <taxon>Rhabditida</taxon>
        <taxon>Spirurina</taxon>
        <taxon>Ascaridomorpha</taxon>
        <taxon>Ascaridoidea</taxon>
        <taxon>Ascarididae</taxon>
        <taxon>Ascaris</taxon>
    </lineage>
</organism>